<dbReference type="GO" id="GO:0043190">
    <property type="term" value="C:ATP-binding cassette (ABC) transporter complex"/>
    <property type="evidence" value="ECO:0007669"/>
    <property type="project" value="InterPro"/>
</dbReference>
<evidence type="ECO:0000256" key="1">
    <source>
        <dbReference type="ARBA" id="ARBA00022448"/>
    </source>
</evidence>
<dbReference type="InterPro" id="IPR051120">
    <property type="entry name" value="ABC_AA/LPS_Transport"/>
</dbReference>
<dbReference type="GO" id="GO:0055085">
    <property type="term" value="P:transmembrane transport"/>
    <property type="evidence" value="ECO:0007669"/>
    <property type="project" value="InterPro"/>
</dbReference>
<dbReference type="InterPro" id="IPR003439">
    <property type="entry name" value="ABC_transporter-like_ATP-bd"/>
</dbReference>
<organism evidence="5">
    <name type="scientific">uncultured spirochete</name>
    <dbReference type="NCBI Taxonomy" id="156406"/>
    <lineage>
        <taxon>Bacteria</taxon>
        <taxon>Pseudomonadati</taxon>
        <taxon>Spirochaetota</taxon>
        <taxon>Spirochaetia</taxon>
        <taxon>Spirochaetales</taxon>
        <taxon>environmental samples</taxon>
    </lineage>
</organism>
<dbReference type="Pfam" id="PF00005">
    <property type="entry name" value="ABC_tran"/>
    <property type="match status" value="1"/>
</dbReference>
<evidence type="ECO:0000256" key="3">
    <source>
        <dbReference type="ARBA" id="ARBA00022840"/>
    </source>
</evidence>
<gene>
    <name evidence="5" type="primary">lptB</name>
    <name evidence="5" type="ORF">SPIRO4BDMA_40749</name>
</gene>
<reference evidence="5" key="1">
    <citation type="submission" date="2017-02" db="EMBL/GenBank/DDBJ databases">
        <authorList>
            <person name="Regsiter A."/>
            <person name="William W."/>
        </authorList>
    </citation>
    <scope>NUCLEOTIDE SEQUENCE</scope>
    <source>
        <strain evidence="5">BdmA 4</strain>
    </source>
</reference>
<dbReference type="CDD" id="cd03218">
    <property type="entry name" value="ABC_YhbG"/>
    <property type="match status" value="1"/>
</dbReference>
<dbReference type="NCBIfam" id="TIGR04406">
    <property type="entry name" value="LPS_export_lptB"/>
    <property type="match status" value="1"/>
</dbReference>
<evidence type="ECO:0000256" key="2">
    <source>
        <dbReference type="ARBA" id="ARBA00022741"/>
    </source>
</evidence>
<protein>
    <submittedName>
        <fullName evidence="5">Putative lipopolysaccharide transport protein B: ATP-binding component of ABC superfamily</fullName>
    </submittedName>
</protein>
<dbReference type="SUPFAM" id="SSF52540">
    <property type="entry name" value="P-loop containing nucleoside triphosphate hydrolases"/>
    <property type="match status" value="1"/>
</dbReference>
<keyword evidence="2" id="KW-0547">Nucleotide-binding</keyword>
<sequence>MSMATLEVSRLRKSFGRTLAVADVSFSMETGEVVGLLGPNGAGKTTIFYMIAGFLKPSAGSVRFNGTQIDRLPMFKRAMLGISYLPQEPSIFRRMTVEENILAVLEARSELPLSGRKEKARTLMEEFGIAHAAKQPAYTLSGGERRRTEIARALAIEPKFLLLDEPFTGIDPIAIREIKLLIRSLSAKGIGVLLTDHNVRDTLAITTRAYIISKGIIVAHGEPQSIIDNPLARETYLGQDFEM</sequence>
<evidence type="ECO:0000259" key="4">
    <source>
        <dbReference type="PROSITE" id="PS50893"/>
    </source>
</evidence>
<keyword evidence="3 5" id="KW-0067">ATP-binding</keyword>
<dbReference type="PANTHER" id="PTHR45772">
    <property type="entry name" value="CONSERVED COMPONENT OF ABC TRANSPORTER FOR NATURAL AMINO ACIDS-RELATED"/>
    <property type="match status" value="1"/>
</dbReference>
<keyword evidence="1" id="KW-0813">Transport</keyword>
<evidence type="ECO:0000313" key="5">
    <source>
        <dbReference type="EMBL" id="SLM18177.1"/>
    </source>
</evidence>
<dbReference type="InterPro" id="IPR003593">
    <property type="entry name" value="AAA+_ATPase"/>
</dbReference>
<dbReference type="InterPro" id="IPR030921">
    <property type="entry name" value="LPS_export_LptB"/>
</dbReference>
<proteinExistence type="predicted"/>
<dbReference type="InterPro" id="IPR027417">
    <property type="entry name" value="P-loop_NTPase"/>
</dbReference>
<dbReference type="Gene3D" id="3.40.50.300">
    <property type="entry name" value="P-loop containing nucleotide triphosphate hydrolases"/>
    <property type="match status" value="1"/>
</dbReference>
<accession>A0A3P3XPG7</accession>
<name>A0A3P3XPG7_9SPIR</name>
<dbReference type="EMBL" id="FWDO01000004">
    <property type="protein sequence ID" value="SLM18177.1"/>
    <property type="molecule type" value="Genomic_DNA"/>
</dbReference>
<dbReference type="PANTHER" id="PTHR45772:SF10">
    <property type="entry name" value="LIPOPOLYSACCHARIDE EXPORT SYSTEM ATP-BINDING PROTEIN LPTB"/>
    <property type="match status" value="1"/>
</dbReference>
<feature type="domain" description="ABC transporter" evidence="4">
    <location>
        <begin position="6"/>
        <end position="239"/>
    </location>
</feature>
<dbReference type="SMART" id="SM00382">
    <property type="entry name" value="AAA"/>
    <property type="match status" value="1"/>
</dbReference>
<dbReference type="PROSITE" id="PS50893">
    <property type="entry name" value="ABC_TRANSPORTER_2"/>
    <property type="match status" value="1"/>
</dbReference>
<dbReference type="GO" id="GO:0016887">
    <property type="term" value="F:ATP hydrolysis activity"/>
    <property type="evidence" value="ECO:0007669"/>
    <property type="project" value="InterPro"/>
</dbReference>
<dbReference type="AlphaFoldDB" id="A0A3P3XPG7"/>
<dbReference type="GO" id="GO:0005524">
    <property type="term" value="F:ATP binding"/>
    <property type="evidence" value="ECO:0007669"/>
    <property type="project" value="UniProtKB-KW"/>
</dbReference>